<comment type="caution">
    <text evidence="1">The sequence shown here is derived from an EMBL/GenBank/DDBJ whole genome shotgun (WGS) entry which is preliminary data.</text>
</comment>
<reference evidence="1" key="1">
    <citation type="submission" date="2022-10" db="EMBL/GenBank/DDBJ databases">
        <title>Complete Genome of Trichothecium roseum strain YXFP-22015, a Plant Pathogen Isolated from Citrus.</title>
        <authorList>
            <person name="Wang Y."/>
            <person name="Zhu L."/>
        </authorList>
    </citation>
    <scope>NUCLEOTIDE SEQUENCE</scope>
    <source>
        <strain evidence="1">YXFP-22015</strain>
    </source>
</reference>
<protein>
    <submittedName>
        <fullName evidence="1">Uncharacterized protein</fullName>
    </submittedName>
</protein>
<keyword evidence="2" id="KW-1185">Reference proteome</keyword>
<evidence type="ECO:0000313" key="2">
    <source>
        <dbReference type="Proteomes" id="UP001163324"/>
    </source>
</evidence>
<gene>
    <name evidence="1" type="ORF">N3K66_000964</name>
</gene>
<accession>A0ACC0VDE0</accession>
<organism evidence="1 2">
    <name type="scientific">Trichothecium roseum</name>
    <dbReference type="NCBI Taxonomy" id="47278"/>
    <lineage>
        <taxon>Eukaryota</taxon>
        <taxon>Fungi</taxon>
        <taxon>Dikarya</taxon>
        <taxon>Ascomycota</taxon>
        <taxon>Pezizomycotina</taxon>
        <taxon>Sordariomycetes</taxon>
        <taxon>Hypocreomycetidae</taxon>
        <taxon>Hypocreales</taxon>
        <taxon>Hypocreales incertae sedis</taxon>
        <taxon>Trichothecium</taxon>
    </lineage>
</organism>
<dbReference type="EMBL" id="CM047940">
    <property type="protein sequence ID" value="KAI9904435.1"/>
    <property type="molecule type" value="Genomic_DNA"/>
</dbReference>
<name>A0ACC0VDE0_9HYPO</name>
<evidence type="ECO:0000313" key="1">
    <source>
        <dbReference type="EMBL" id="KAI9904435.1"/>
    </source>
</evidence>
<sequence length="158" mass="17796">MELFPRSIGYLAFTVLHLLCFAFGIAVCGLYGRDISRASKHPDGYADGKWVYAVVVGAMSVVTSVVYWVPFVLRVSGVVMPVWNFVLFVLWSAVFGVFAKMYIDEDPEGDGDIKRMKDAVWVDLINMLLWLVATLAAGGYWLKHRETKSRFTGRANLY</sequence>
<proteinExistence type="predicted"/>
<dbReference type="Proteomes" id="UP001163324">
    <property type="component" value="Chromosome 1"/>
</dbReference>